<dbReference type="GO" id="GO:0006281">
    <property type="term" value="P:DNA repair"/>
    <property type="evidence" value="ECO:0007669"/>
    <property type="project" value="UniProtKB-UniRule"/>
</dbReference>
<dbReference type="HAMAP" id="MF_00016">
    <property type="entry name" value="DNA_HJ_migration_RuvB"/>
    <property type="match status" value="1"/>
</dbReference>
<name>A0A1D9DZ09_9MICO</name>
<evidence type="ECO:0000256" key="7">
    <source>
        <dbReference type="ARBA" id="ARBA00023172"/>
    </source>
</evidence>
<dbReference type="PANTHER" id="PTHR42848">
    <property type="match status" value="1"/>
</dbReference>
<dbReference type="Pfam" id="PF05491">
    <property type="entry name" value="WHD_RuvB"/>
    <property type="match status" value="1"/>
</dbReference>
<dbReference type="Gene3D" id="1.10.10.10">
    <property type="entry name" value="Winged helix-like DNA-binding domain superfamily/Winged helix DNA-binding domain"/>
    <property type="match status" value="1"/>
</dbReference>
<keyword evidence="8 9" id="KW-0234">DNA repair</keyword>
<comment type="caution">
    <text evidence="9">Lacks conserved residue(s) required for the propagation of feature annotation.</text>
</comment>
<dbReference type="SMART" id="SM00382">
    <property type="entry name" value="AAA"/>
    <property type="match status" value="1"/>
</dbReference>
<keyword evidence="2 9" id="KW-0547">Nucleotide-binding</keyword>
<evidence type="ECO:0000256" key="9">
    <source>
        <dbReference type="HAMAP-Rule" id="MF_00016"/>
    </source>
</evidence>
<keyword evidence="1 9" id="KW-0963">Cytoplasm</keyword>
<dbReference type="Pfam" id="PF17864">
    <property type="entry name" value="AAA_lid_4"/>
    <property type="match status" value="1"/>
</dbReference>
<reference evidence="11 12" key="1">
    <citation type="journal article" date="2016" name="Biochim. Biophys. Acta">
        <title>Photochemical characterization of actinorhodopsin and its functional existence in the natural host.</title>
        <authorList>
            <person name="Nakamura S."/>
            <person name="Kikukawa T."/>
            <person name="Tamogami J."/>
            <person name="Kamiya M."/>
            <person name="Aizawa T."/>
            <person name="Hahn M.W."/>
            <person name="Ihara K."/>
            <person name="Kamo N."/>
            <person name="Demura M."/>
        </authorList>
    </citation>
    <scope>NUCLEOTIDE SEQUENCE [LARGE SCALE GENOMIC DNA]</scope>
    <source>
        <strain evidence="11 12">MWH-Dar1</strain>
    </source>
</reference>
<dbReference type="Pfam" id="PF05496">
    <property type="entry name" value="RuvB_N"/>
    <property type="match status" value="1"/>
</dbReference>
<dbReference type="GO" id="GO:0005737">
    <property type="term" value="C:cytoplasm"/>
    <property type="evidence" value="ECO:0007669"/>
    <property type="project" value="UniProtKB-SubCell"/>
</dbReference>
<dbReference type="SUPFAM" id="SSF46785">
    <property type="entry name" value="Winged helix' DNA-binding domain"/>
    <property type="match status" value="1"/>
</dbReference>
<dbReference type="Gene3D" id="3.40.50.300">
    <property type="entry name" value="P-loop containing nucleotide triphosphate hydrolases"/>
    <property type="match status" value="1"/>
</dbReference>
<dbReference type="AlphaFoldDB" id="A0A1D9DZ09"/>
<dbReference type="InterPro" id="IPR041445">
    <property type="entry name" value="AAA_lid_4"/>
</dbReference>
<evidence type="ECO:0000256" key="4">
    <source>
        <dbReference type="ARBA" id="ARBA00022801"/>
    </source>
</evidence>
<comment type="domain">
    <text evidence="9">Has 3 domains, the large (RuvB-L) and small ATPase (RuvB-S) domains and the C-terminal head (RuvB-H) domain. The head domain binds DNA, while the ATPase domains jointly bind ATP, ADP or are empty depending on the state of the subunit in the translocation cycle. During a single DNA translocation step the structure of each domain remains the same, but their relative positions change.</text>
</comment>
<dbReference type="InterPro" id="IPR036390">
    <property type="entry name" value="WH_DNA-bd_sf"/>
</dbReference>
<dbReference type="Proteomes" id="UP000243784">
    <property type="component" value="Chromosome"/>
</dbReference>
<keyword evidence="12" id="KW-1185">Reference proteome</keyword>
<comment type="subcellular location">
    <subcellularLocation>
        <location evidence="9">Cytoplasm</location>
    </subcellularLocation>
</comment>
<comment type="subunit">
    <text evidence="9">Homohexamer. Forms an RuvA(8)-RuvB(12)-Holliday junction (HJ) complex. HJ DNA is sandwiched between 2 RuvA tetramers; dsDNA enters through RuvA and exits via RuvB. An RuvB hexamer assembles on each DNA strand where it exits the tetramer. Each RuvB hexamer is contacted by two RuvA subunits (via domain III) on 2 adjacent RuvB subunits; this complex drives branch migration. In the full resolvosome a probable DNA-RuvA(4)-RuvB(12)-RuvC(2) complex forms which resolves the HJ.</text>
</comment>
<comment type="similarity">
    <text evidence="9">Belongs to the RuvB family.</text>
</comment>
<dbReference type="GO" id="GO:0016887">
    <property type="term" value="F:ATP hydrolysis activity"/>
    <property type="evidence" value="ECO:0007669"/>
    <property type="project" value="RHEA"/>
</dbReference>
<gene>
    <name evidence="9 11" type="primary">ruvB</name>
    <name evidence="11" type="ORF">A4Z71_03430</name>
</gene>
<evidence type="ECO:0000256" key="1">
    <source>
        <dbReference type="ARBA" id="ARBA00022490"/>
    </source>
</evidence>
<dbReference type="InterPro" id="IPR003593">
    <property type="entry name" value="AAA+_ATPase"/>
</dbReference>
<keyword evidence="7 9" id="KW-0233">DNA recombination</keyword>
<dbReference type="GO" id="GO:0000400">
    <property type="term" value="F:four-way junction DNA binding"/>
    <property type="evidence" value="ECO:0007669"/>
    <property type="project" value="UniProtKB-UniRule"/>
</dbReference>
<keyword evidence="4 9" id="KW-0378">Hydrolase</keyword>
<accession>A0A1D9DZ09</accession>
<evidence type="ECO:0000259" key="10">
    <source>
        <dbReference type="SMART" id="SM00382"/>
    </source>
</evidence>
<feature type="binding site" evidence="9">
    <location>
        <position position="168"/>
    </location>
    <ligand>
        <name>ATP</name>
        <dbReference type="ChEBI" id="CHEBI:30616"/>
    </ligand>
</feature>
<dbReference type="RefSeq" id="WP_070954546.1">
    <property type="nucleotide sequence ID" value="NZ_CP015208.1"/>
</dbReference>
<dbReference type="Gene3D" id="1.10.8.60">
    <property type="match status" value="1"/>
</dbReference>
<feature type="binding site" evidence="9">
    <location>
        <position position="178"/>
    </location>
    <ligand>
        <name>ATP</name>
        <dbReference type="ChEBI" id="CHEBI:30616"/>
    </ligand>
</feature>
<feature type="binding site" evidence="9">
    <location>
        <position position="17"/>
    </location>
    <ligand>
        <name>ATP</name>
        <dbReference type="ChEBI" id="CHEBI:30616"/>
    </ligand>
</feature>
<dbReference type="KEGG" id="rpla:A4Z71_03430"/>
<dbReference type="EC" id="3.6.4.-" evidence="9"/>
<evidence type="ECO:0000256" key="2">
    <source>
        <dbReference type="ARBA" id="ARBA00022741"/>
    </source>
</evidence>
<dbReference type="InterPro" id="IPR008824">
    <property type="entry name" value="RuvB-like_N"/>
</dbReference>
<feature type="region of interest" description="Small ATPAse domain (RuvB-S)" evidence="9">
    <location>
        <begin position="179"/>
        <end position="249"/>
    </location>
</feature>
<dbReference type="NCBIfam" id="NF000868">
    <property type="entry name" value="PRK00080.1"/>
    <property type="match status" value="1"/>
</dbReference>
<comment type="function">
    <text evidence="9">The RuvA-RuvB-RuvC complex processes Holliday junction (HJ) DNA during genetic recombination and DNA repair, while the RuvA-RuvB complex plays an important role in the rescue of blocked DNA replication forks via replication fork reversal (RFR). RuvA specifically binds to HJ cruciform DNA, conferring on it an open structure. The RuvB hexamer acts as an ATP-dependent pump, pulling dsDNA into and through the RuvAB complex. RuvB forms 2 homohexamers on either side of HJ DNA bound by 1 or 2 RuvA tetramers; 4 subunits per hexamer contact DNA at a time. Coordinated motions by a converter formed by DNA-disengaged RuvB subunits stimulates ATP hydrolysis and nucleotide exchange. Immobilization of the converter enables RuvB to convert the ATP-contained energy into a lever motion, pulling 2 nucleotides of DNA out of the RuvA tetramer per ATP hydrolyzed, thus driving DNA branch migration. The RuvB motors rotate together with the DNA substrate, which together with the progressing nucleotide cycle form the mechanistic basis for DNA recombination by continuous HJ branch migration. Branch migration allows RuvC to scan DNA until it finds its consensus sequence, where it cleaves and resolves cruciform DNA.</text>
</comment>
<feature type="binding site" evidence="9">
    <location>
        <position position="59"/>
    </location>
    <ligand>
        <name>ATP</name>
        <dbReference type="ChEBI" id="CHEBI:30616"/>
    </ligand>
</feature>
<keyword evidence="6 9" id="KW-0238">DNA-binding</keyword>
<sequence>MIEDQTADSEFVGENALRPQSLTEFIGQEVVREQLITVLSAAQAQQRAADHILFSGPPGLGKTTLAMIVANETGARLRITSGPSIQHGGDMAAILASLAEGEVLFIDEIHRLSRPVEEMLYLAMEDRRIDIVIGKGPGATAVPLELPPFTLVGATTKSGALPAPLRDRFGFTAHMDFYDESELAQIIRQSAMRLSVAIDDAAVELIAKRGRGTPRVANRLLARARDLAVVEKAGKIGLDSAERAMKLFGIDALGLDRMDLLVLNTLSSLLPGQAMGLKTLANQIGESSETVEDAIEPYLLRCGLIIRSSRGRQLSDLGRQHLGL</sequence>
<dbReference type="GO" id="GO:0009378">
    <property type="term" value="F:four-way junction helicase activity"/>
    <property type="evidence" value="ECO:0007669"/>
    <property type="project" value="InterPro"/>
</dbReference>
<evidence type="ECO:0000313" key="12">
    <source>
        <dbReference type="Proteomes" id="UP000243784"/>
    </source>
</evidence>
<feature type="binding site" evidence="9">
    <location>
        <position position="63"/>
    </location>
    <ligand>
        <name>Mg(2+)</name>
        <dbReference type="ChEBI" id="CHEBI:18420"/>
    </ligand>
</feature>
<feature type="binding site" evidence="9">
    <location>
        <position position="307"/>
    </location>
    <ligand>
        <name>DNA</name>
        <dbReference type="ChEBI" id="CHEBI:16991"/>
    </ligand>
</feature>
<feature type="binding site" evidence="9">
    <location>
        <position position="62"/>
    </location>
    <ligand>
        <name>ATP</name>
        <dbReference type="ChEBI" id="CHEBI:30616"/>
    </ligand>
</feature>
<dbReference type="InterPro" id="IPR004605">
    <property type="entry name" value="DNA_helicase_Holl-junc_RuvB"/>
</dbReference>
<dbReference type="InterPro" id="IPR027417">
    <property type="entry name" value="P-loop_NTPase"/>
</dbReference>
<keyword evidence="3 9" id="KW-0227">DNA damage</keyword>
<feature type="binding site" evidence="9">
    <location>
        <position position="18"/>
    </location>
    <ligand>
        <name>ATP</name>
        <dbReference type="ChEBI" id="CHEBI:30616"/>
    </ligand>
</feature>
<feature type="binding site" evidence="9">
    <location>
        <position position="63"/>
    </location>
    <ligand>
        <name>ATP</name>
        <dbReference type="ChEBI" id="CHEBI:30616"/>
    </ligand>
</feature>
<keyword evidence="5 9" id="KW-0067">ATP-binding</keyword>
<feature type="binding site" evidence="9">
    <location>
        <position position="312"/>
    </location>
    <ligand>
        <name>DNA</name>
        <dbReference type="ChEBI" id="CHEBI:16991"/>
    </ligand>
</feature>
<feature type="domain" description="AAA+ ATPase" evidence="10">
    <location>
        <begin position="48"/>
        <end position="179"/>
    </location>
</feature>
<dbReference type="PANTHER" id="PTHR42848:SF1">
    <property type="entry name" value="HOLLIDAY JUNCTION BRANCH MIGRATION COMPLEX SUBUNIT RUVB"/>
    <property type="match status" value="1"/>
</dbReference>
<evidence type="ECO:0000256" key="6">
    <source>
        <dbReference type="ARBA" id="ARBA00023125"/>
    </source>
</evidence>
<dbReference type="SUPFAM" id="SSF52540">
    <property type="entry name" value="P-loop containing nucleoside triphosphate hydrolases"/>
    <property type="match status" value="1"/>
</dbReference>
<keyword evidence="11" id="KW-0347">Helicase</keyword>
<feature type="binding site" evidence="9">
    <location>
        <position position="64"/>
    </location>
    <ligand>
        <name>ATP</name>
        <dbReference type="ChEBI" id="CHEBI:30616"/>
    </ligand>
</feature>
<proteinExistence type="inferred from homology"/>
<dbReference type="InterPro" id="IPR036388">
    <property type="entry name" value="WH-like_DNA-bd_sf"/>
</dbReference>
<dbReference type="GO" id="GO:0006310">
    <property type="term" value="P:DNA recombination"/>
    <property type="evidence" value="ECO:0007669"/>
    <property type="project" value="UniProtKB-UniRule"/>
</dbReference>
<evidence type="ECO:0000256" key="3">
    <source>
        <dbReference type="ARBA" id="ARBA00022763"/>
    </source>
</evidence>
<evidence type="ECO:0000256" key="8">
    <source>
        <dbReference type="ARBA" id="ARBA00023204"/>
    </source>
</evidence>
<dbReference type="GO" id="GO:0048476">
    <property type="term" value="C:Holliday junction resolvase complex"/>
    <property type="evidence" value="ECO:0007669"/>
    <property type="project" value="UniProtKB-UniRule"/>
</dbReference>
<feature type="region of interest" description="Head domain (RuvB-H)" evidence="9">
    <location>
        <begin position="252"/>
        <end position="324"/>
    </location>
</feature>
<organism evidence="11 12">
    <name type="scientific">Candidatus Rhodoluna planktonica</name>
    <dbReference type="NCBI Taxonomy" id="535712"/>
    <lineage>
        <taxon>Bacteria</taxon>
        <taxon>Bacillati</taxon>
        <taxon>Actinomycetota</taxon>
        <taxon>Actinomycetes</taxon>
        <taxon>Micrococcales</taxon>
        <taxon>Microbacteriaceae</taxon>
        <taxon>Luna cluster</taxon>
        <taxon>Luna-1 subcluster</taxon>
        <taxon>Rhodoluna</taxon>
    </lineage>
</organism>
<feature type="binding site" evidence="9">
    <location>
        <position position="215"/>
    </location>
    <ligand>
        <name>ATP</name>
        <dbReference type="ChEBI" id="CHEBI:30616"/>
    </ligand>
</feature>
<dbReference type="CDD" id="cd00009">
    <property type="entry name" value="AAA"/>
    <property type="match status" value="1"/>
</dbReference>
<dbReference type="GO" id="GO:0005524">
    <property type="term" value="F:ATP binding"/>
    <property type="evidence" value="ECO:0007669"/>
    <property type="project" value="UniProtKB-UniRule"/>
</dbReference>
<evidence type="ECO:0000256" key="5">
    <source>
        <dbReference type="ARBA" id="ARBA00022840"/>
    </source>
</evidence>
<dbReference type="NCBIfam" id="TIGR00635">
    <property type="entry name" value="ruvB"/>
    <property type="match status" value="1"/>
</dbReference>
<protein>
    <recommendedName>
        <fullName evidence="9">Holliday junction branch migration complex subunit RuvB</fullName>
        <ecNumber evidence="9">3.6.4.-</ecNumber>
    </recommendedName>
</protein>
<evidence type="ECO:0000313" key="11">
    <source>
        <dbReference type="EMBL" id="AOY56036.1"/>
    </source>
</evidence>
<dbReference type="InterPro" id="IPR008823">
    <property type="entry name" value="RuvB_wg_C"/>
</dbReference>
<dbReference type="STRING" id="535712.A4Z71_03430"/>
<dbReference type="EMBL" id="CP015208">
    <property type="protein sequence ID" value="AOY56036.1"/>
    <property type="molecule type" value="Genomic_DNA"/>
</dbReference>
<dbReference type="OrthoDB" id="9804478at2"/>
<comment type="catalytic activity">
    <reaction evidence="9">
        <text>ATP + H2O = ADP + phosphate + H(+)</text>
        <dbReference type="Rhea" id="RHEA:13065"/>
        <dbReference type="ChEBI" id="CHEBI:15377"/>
        <dbReference type="ChEBI" id="CHEBI:15378"/>
        <dbReference type="ChEBI" id="CHEBI:30616"/>
        <dbReference type="ChEBI" id="CHEBI:43474"/>
        <dbReference type="ChEBI" id="CHEBI:456216"/>
    </reaction>
</comment>